<evidence type="ECO:0000256" key="1">
    <source>
        <dbReference type="SAM" id="MobiDB-lite"/>
    </source>
</evidence>
<feature type="domain" description="SGNH hydrolase-type esterase" evidence="3">
    <location>
        <begin position="75"/>
        <end position="245"/>
    </location>
</feature>
<dbReference type="Proteomes" id="UP000438182">
    <property type="component" value="Unassembled WGS sequence"/>
</dbReference>
<dbReference type="PANTHER" id="PTHR30383">
    <property type="entry name" value="THIOESTERASE 1/PROTEASE 1/LYSOPHOSPHOLIPASE L1"/>
    <property type="match status" value="1"/>
</dbReference>
<proteinExistence type="predicted"/>
<sequence length="283" mass="31103">MAGAMAGRASGARRVLVPALVAVGGAAAASGILIWWRWLSRRRAFWRLRLSDAIPVHSAYWRARRKGGGDLRYVAIGDSAAQGIGASRPANGYVGFLVRDLSRATGRSFRVDNLAISGATVGIALERELPVLEQILASEQPPDLVTVAIGANDLADWDAARFDREIRELFARLPGHALVADLPSFYFLPEQRDVRLANRLLRAAAAERGLEVVPLHRMTDRQGLFGVVTQFAGDLFHPNDRGYRIWAAAFLPAALDRLREARARRRTAPARNTDGPRPRCMRP</sequence>
<evidence type="ECO:0000313" key="4">
    <source>
        <dbReference type="EMBL" id="MWB99748.1"/>
    </source>
</evidence>
<dbReference type="AlphaFoldDB" id="A0A6I4NZN9"/>
<keyword evidence="5" id="KW-1185">Reference proteome</keyword>
<keyword evidence="2" id="KW-0812">Transmembrane</keyword>
<evidence type="ECO:0000313" key="5">
    <source>
        <dbReference type="Proteomes" id="UP000438182"/>
    </source>
</evidence>
<dbReference type="PANTHER" id="PTHR30383:SF5">
    <property type="entry name" value="SGNH HYDROLASE-TYPE ESTERASE DOMAIN-CONTAINING PROTEIN"/>
    <property type="match status" value="1"/>
</dbReference>
<dbReference type="InterPro" id="IPR036514">
    <property type="entry name" value="SGNH_hydro_sf"/>
</dbReference>
<keyword evidence="2" id="KW-0472">Membrane</keyword>
<feature type="region of interest" description="Disordered" evidence="1">
    <location>
        <begin position="262"/>
        <end position="283"/>
    </location>
</feature>
<keyword evidence="2" id="KW-1133">Transmembrane helix</keyword>
<dbReference type="InterPro" id="IPR051532">
    <property type="entry name" value="Ester_Hydrolysis_Enzymes"/>
</dbReference>
<dbReference type="Pfam" id="PF13472">
    <property type="entry name" value="Lipase_GDSL_2"/>
    <property type="match status" value="1"/>
</dbReference>
<dbReference type="InterPro" id="IPR013830">
    <property type="entry name" value="SGNH_hydro"/>
</dbReference>
<dbReference type="SUPFAM" id="SSF52266">
    <property type="entry name" value="SGNH hydrolase"/>
    <property type="match status" value="1"/>
</dbReference>
<comment type="caution">
    <text evidence="4">The sequence shown here is derived from an EMBL/GenBank/DDBJ whole genome shotgun (WGS) entry which is preliminary data.</text>
</comment>
<name>A0A6I4NZN9_9MICO</name>
<gene>
    <name evidence="4" type="ORF">GB864_14445</name>
</gene>
<keyword evidence="4" id="KW-0378">Hydrolase</keyword>
<dbReference type="RefSeq" id="WP_160426274.1">
    <property type="nucleotide sequence ID" value="NZ_WSTA01000076.1"/>
</dbReference>
<dbReference type="Gene3D" id="3.40.50.1110">
    <property type="entry name" value="SGNH hydrolase"/>
    <property type="match status" value="1"/>
</dbReference>
<organism evidence="4 5">
    <name type="scientific">Agromyces seonyuensis</name>
    <dbReference type="NCBI Taxonomy" id="2662446"/>
    <lineage>
        <taxon>Bacteria</taxon>
        <taxon>Bacillati</taxon>
        <taxon>Actinomycetota</taxon>
        <taxon>Actinomycetes</taxon>
        <taxon>Micrococcales</taxon>
        <taxon>Microbacteriaceae</taxon>
        <taxon>Agromyces</taxon>
    </lineage>
</organism>
<protein>
    <submittedName>
        <fullName evidence="4">SGNH/GDSL hydrolase family protein</fullName>
    </submittedName>
</protein>
<evidence type="ECO:0000259" key="3">
    <source>
        <dbReference type="Pfam" id="PF13472"/>
    </source>
</evidence>
<dbReference type="GO" id="GO:0004622">
    <property type="term" value="F:phosphatidylcholine lysophospholipase activity"/>
    <property type="evidence" value="ECO:0007669"/>
    <property type="project" value="TreeGrafter"/>
</dbReference>
<evidence type="ECO:0000256" key="2">
    <source>
        <dbReference type="SAM" id="Phobius"/>
    </source>
</evidence>
<dbReference type="EMBL" id="WSTA01000076">
    <property type="protein sequence ID" value="MWB99748.1"/>
    <property type="molecule type" value="Genomic_DNA"/>
</dbReference>
<feature type="transmembrane region" description="Helical" evidence="2">
    <location>
        <begin position="15"/>
        <end position="39"/>
    </location>
</feature>
<accession>A0A6I4NZN9</accession>
<reference evidence="4 5" key="1">
    <citation type="submission" date="2019-12" db="EMBL/GenBank/DDBJ databases">
        <authorList>
            <person name="Kim Y.S."/>
        </authorList>
    </citation>
    <scope>NUCLEOTIDE SEQUENCE [LARGE SCALE GENOMIC DNA]</scope>
    <source>
        <strain evidence="4 5">MMS17-SY077</strain>
    </source>
</reference>